<keyword evidence="2" id="KW-0813">Transport</keyword>
<dbReference type="AlphaFoldDB" id="A0A2U1E6I5"/>
<comment type="similarity">
    <text evidence="1">Belongs to the ABC transporter superfamily.</text>
</comment>
<dbReference type="PANTHER" id="PTHR42734">
    <property type="entry name" value="METAL TRANSPORT SYSTEM ATP-BINDING PROTEIN TM_0124-RELATED"/>
    <property type="match status" value="1"/>
</dbReference>
<organism evidence="6 7">
    <name type="scientific">Ezakiella coagulans</name>
    <dbReference type="NCBI Taxonomy" id="46507"/>
    <lineage>
        <taxon>Bacteria</taxon>
        <taxon>Bacillati</taxon>
        <taxon>Bacillota</taxon>
        <taxon>Tissierellia</taxon>
        <taxon>Ezakiella</taxon>
    </lineage>
</organism>
<evidence type="ECO:0000256" key="1">
    <source>
        <dbReference type="ARBA" id="ARBA00005417"/>
    </source>
</evidence>
<name>A0A2U1E6I5_9FIRM</name>
<dbReference type="GO" id="GO:0005524">
    <property type="term" value="F:ATP binding"/>
    <property type="evidence" value="ECO:0007669"/>
    <property type="project" value="UniProtKB-KW"/>
</dbReference>
<evidence type="ECO:0000256" key="4">
    <source>
        <dbReference type="ARBA" id="ARBA00022840"/>
    </source>
</evidence>
<keyword evidence="7" id="KW-1185">Reference proteome</keyword>
<evidence type="ECO:0000313" key="7">
    <source>
        <dbReference type="Proteomes" id="UP000245793"/>
    </source>
</evidence>
<dbReference type="InterPro" id="IPR027417">
    <property type="entry name" value="P-loop_NTPase"/>
</dbReference>
<dbReference type="InterPro" id="IPR003439">
    <property type="entry name" value="ABC_transporter-like_ATP-bd"/>
</dbReference>
<keyword evidence="4 6" id="KW-0067">ATP-binding</keyword>
<dbReference type="InterPro" id="IPR050153">
    <property type="entry name" value="Metal_Ion_Import_ABC"/>
</dbReference>
<sequence>MYSINVKDLAFGYKRQILSNSLNIQINSGDYLVVLGENGTGKSTLIKTILGLLKPIGGEIVFDGLSKEDIGYLPQLFSMAPDFPATVYEVVISGNRPNFLCFYTKSEKKKCYEALNNFGILDLKNRPFSKLSGGQQEKVLLARAFVSNKKVLILDEPVTGLDVGARENMYRLINDLNKSGTTIIMISHDTTDALKYASHVLKLGTNFFFGKKDDYKNGTL</sequence>
<gene>
    <name evidence="6" type="ORF">C7381_10184</name>
</gene>
<accession>A0A2U1E6I5</accession>
<dbReference type="GO" id="GO:0016887">
    <property type="term" value="F:ATP hydrolysis activity"/>
    <property type="evidence" value="ECO:0007669"/>
    <property type="project" value="InterPro"/>
</dbReference>
<dbReference type="SUPFAM" id="SSF52540">
    <property type="entry name" value="P-loop containing nucleoside triphosphate hydrolases"/>
    <property type="match status" value="1"/>
</dbReference>
<evidence type="ECO:0000256" key="3">
    <source>
        <dbReference type="ARBA" id="ARBA00022741"/>
    </source>
</evidence>
<evidence type="ECO:0000313" key="6">
    <source>
        <dbReference type="EMBL" id="PVY95558.1"/>
    </source>
</evidence>
<dbReference type="InterPro" id="IPR003593">
    <property type="entry name" value="AAA+_ATPase"/>
</dbReference>
<dbReference type="Proteomes" id="UP000245793">
    <property type="component" value="Unassembled WGS sequence"/>
</dbReference>
<feature type="domain" description="ABC transporter" evidence="5">
    <location>
        <begin position="4"/>
        <end position="220"/>
    </location>
</feature>
<evidence type="ECO:0000259" key="5">
    <source>
        <dbReference type="PROSITE" id="PS50893"/>
    </source>
</evidence>
<dbReference type="Gene3D" id="3.40.50.300">
    <property type="entry name" value="P-loop containing nucleotide triphosphate hydrolases"/>
    <property type="match status" value="1"/>
</dbReference>
<proteinExistence type="inferred from homology"/>
<protein>
    <submittedName>
        <fullName evidence="6">Zinc transport system ATP-binding protein</fullName>
    </submittedName>
</protein>
<comment type="caution">
    <text evidence="6">The sequence shown here is derived from an EMBL/GenBank/DDBJ whole genome shotgun (WGS) entry which is preliminary data.</text>
</comment>
<dbReference type="EMBL" id="QEKV01000001">
    <property type="protein sequence ID" value="PVY95558.1"/>
    <property type="molecule type" value="Genomic_DNA"/>
</dbReference>
<dbReference type="PANTHER" id="PTHR42734:SF17">
    <property type="entry name" value="METAL TRANSPORT SYSTEM ATP-BINDING PROTEIN TM_0124-RELATED"/>
    <property type="match status" value="1"/>
</dbReference>
<reference evidence="6 7" key="1">
    <citation type="submission" date="2018-04" db="EMBL/GenBank/DDBJ databases">
        <title>Genomic Encyclopedia of Type Strains, Phase IV (KMG-IV): sequencing the most valuable type-strain genomes for metagenomic binning, comparative biology and taxonomic classification.</title>
        <authorList>
            <person name="Goeker M."/>
        </authorList>
    </citation>
    <scope>NUCLEOTIDE SEQUENCE [LARGE SCALE GENOMIC DNA]</scope>
    <source>
        <strain evidence="6 7">DSM 20705</strain>
    </source>
</reference>
<dbReference type="Pfam" id="PF00005">
    <property type="entry name" value="ABC_tran"/>
    <property type="match status" value="1"/>
</dbReference>
<keyword evidence="3" id="KW-0547">Nucleotide-binding</keyword>
<evidence type="ECO:0000256" key="2">
    <source>
        <dbReference type="ARBA" id="ARBA00022448"/>
    </source>
</evidence>
<dbReference type="PROSITE" id="PS50893">
    <property type="entry name" value="ABC_TRANSPORTER_2"/>
    <property type="match status" value="1"/>
</dbReference>
<dbReference type="RefSeq" id="WP_116479496.1">
    <property type="nucleotide sequence ID" value="NZ_QEKV01000001.1"/>
</dbReference>
<dbReference type="SMART" id="SM00382">
    <property type="entry name" value="AAA"/>
    <property type="match status" value="1"/>
</dbReference>